<dbReference type="Pfam" id="PF13407">
    <property type="entry name" value="Peripla_BP_4"/>
    <property type="match status" value="1"/>
</dbReference>
<dbReference type="EMBL" id="FMAG01000001">
    <property type="protein sequence ID" value="SCB15413.1"/>
    <property type="molecule type" value="Genomic_DNA"/>
</dbReference>
<dbReference type="PROSITE" id="PS00356">
    <property type="entry name" value="HTH_LACI_1"/>
    <property type="match status" value="1"/>
</dbReference>
<dbReference type="Proteomes" id="UP000199101">
    <property type="component" value="Unassembled WGS sequence"/>
</dbReference>
<dbReference type="SMART" id="SM00354">
    <property type="entry name" value="HTH_LACI"/>
    <property type="match status" value="1"/>
</dbReference>
<keyword evidence="6" id="KW-1185">Reference proteome</keyword>
<keyword evidence="3" id="KW-0804">Transcription</keyword>
<dbReference type="CDD" id="cd06307">
    <property type="entry name" value="PBP1_sugar_binding"/>
    <property type="match status" value="1"/>
</dbReference>
<organism evidence="5 6">
    <name type="scientific">Rhizobium multihospitium</name>
    <dbReference type="NCBI Taxonomy" id="410764"/>
    <lineage>
        <taxon>Bacteria</taxon>
        <taxon>Pseudomonadati</taxon>
        <taxon>Pseudomonadota</taxon>
        <taxon>Alphaproteobacteria</taxon>
        <taxon>Hyphomicrobiales</taxon>
        <taxon>Rhizobiaceae</taxon>
        <taxon>Rhizobium/Agrobacterium group</taxon>
        <taxon>Rhizobium</taxon>
    </lineage>
</organism>
<evidence type="ECO:0000313" key="6">
    <source>
        <dbReference type="Proteomes" id="UP000199101"/>
    </source>
</evidence>
<dbReference type="AlphaFoldDB" id="A0A1C3UIV3"/>
<keyword evidence="1" id="KW-0805">Transcription regulation</keyword>
<dbReference type="SUPFAM" id="SSF53822">
    <property type="entry name" value="Periplasmic binding protein-like I"/>
    <property type="match status" value="1"/>
</dbReference>
<dbReference type="PANTHER" id="PTHR30146:SF152">
    <property type="entry name" value="TRANSCRIPTIONAL REGULATORY PROTEIN"/>
    <property type="match status" value="1"/>
</dbReference>
<dbReference type="Pfam" id="PF00356">
    <property type="entry name" value="LacI"/>
    <property type="match status" value="1"/>
</dbReference>
<evidence type="ECO:0000259" key="4">
    <source>
        <dbReference type="PROSITE" id="PS50932"/>
    </source>
</evidence>
<dbReference type="OrthoDB" id="9805774at2"/>
<name>A0A1C3UIV3_9HYPH</name>
<reference evidence="6" key="1">
    <citation type="submission" date="2016-08" db="EMBL/GenBank/DDBJ databases">
        <authorList>
            <person name="Varghese N."/>
            <person name="Submissions Spin"/>
        </authorList>
    </citation>
    <scope>NUCLEOTIDE SEQUENCE [LARGE SCALE GENOMIC DNA]</scope>
    <source>
        <strain evidence="6">HAMBI 2975</strain>
    </source>
</reference>
<keyword evidence="2" id="KW-0238">DNA-binding</keyword>
<dbReference type="Gene3D" id="1.10.260.40">
    <property type="entry name" value="lambda repressor-like DNA-binding domains"/>
    <property type="match status" value="1"/>
</dbReference>
<feature type="domain" description="HTH lacI-type" evidence="4">
    <location>
        <begin position="4"/>
        <end position="59"/>
    </location>
</feature>
<gene>
    <name evidence="5" type="ORF">GA0061103_2294</name>
</gene>
<dbReference type="CDD" id="cd01392">
    <property type="entry name" value="HTH_LacI"/>
    <property type="match status" value="1"/>
</dbReference>
<dbReference type="GO" id="GO:0003700">
    <property type="term" value="F:DNA-binding transcription factor activity"/>
    <property type="evidence" value="ECO:0007669"/>
    <property type="project" value="TreeGrafter"/>
</dbReference>
<protein>
    <submittedName>
        <fullName evidence="5">LacI family transcriptional regulator</fullName>
    </submittedName>
</protein>
<dbReference type="PROSITE" id="PS50932">
    <property type="entry name" value="HTH_LACI_2"/>
    <property type="match status" value="1"/>
</dbReference>
<dbReference type="STRING" id="410764.GA0061103_2294"/>
<evidence type="ECO:0000256" key="2">
    <source>
        <dbReference type="ARBA" id="ARBA00023125"/>
    </source>
</evidence>
<dbReference type="RefSeq" id="WP_092708133.1">
    <property type="nucleotide sequence ID" value="NZ_FMAG01000001.1"/>
</dbReference>
<dbReference type="InterPro" id="IPR028082">
    <property type="entry name" value="Peripla_BP_I"/>
</dbReference>
<evidence type="ECO:0000256" key="1">
    <source>
        <dbReference type="ARBA" id="ARBA00023015"/>
    </source>
</evidence>
<evidence type="ECO:0000256" key="3">
    <source>
        <dbReference type="ARBA" id="ARBA00023163"/>
    </source>
</evidence>
<dbReference type="InterPro" id="IPR025997">
    <property type="entry name" value="SBP_2_dom"/>
</dbReference>
<evidence type="ECO:0000313" key="5">
    <source>
        <dbReference type="EMBL" id="SCB15413.1"/>
    </source>
</evidence>
<dbReference type="SUPFAM" id="SSF47413">
    <property type="entry name" value="lambda repressor-like DNA-binding domains"/>
    <property type="match status" value="1"/>
</dbReference>
<accession>A0A1C3UIV3</accession>
<dbReference type="PANTHER" id="PTHR30146">
    <property type="entry name" value="LACI-RELATED TRANSCRIPTIONAL REPRESSOR"/>
    <property type="match status" value="1"/>
</dbReference>
<dbReference type="Gene3D" id="3.40.50.2300">
    <property type="match status" value="2"/>
</dbReference>
<dbReference type="InterPro" id="IPR000843">
    <property type="entry name" value="HTH_LacI"/>
</dbReference>
<dbReference type="GO" id="GO:0000976">
    <property type="term" value="F:transcription cis-regulatory region binding"/>
    <property type="evidence" value="ECO:0007669"/>
    <property type="project" value="TreeGrafter"/>
</dbReference>
<sequence length="344" mass="37865">MSRPTIADLAKAANVGVSTVDRVLNGRDPVRHQTAARVLEAAERIGFHGVTAIKRRLEKEKPVIKFGFLLKQSHRKLYRMWGEVLTKAVETYPDAHGRAIVRFDDERAPENTADAMLALSREVDVISVITSDHPQINHAVDGLEAEGIPVFTMISDLTAPGRAGYVGNDCVKKGRTAAWFIDNVNPVPGKVAVFVGSHRYLSQELCEMGFRSYFRESASTFQMMETLGTQEEPDIAYELTRDLLKKEENWVGLYVAGGGVTGVMRALREDGGPAAKRLVVVAHELTNETRAGLAEGVIKVVLSHPARLLADTLVRAMAEALDTHRTPTVSQYMLPFEIYTAANI</sequence>
<dbReference type="InterPro" id="IPR010982">
    <property type="entry name" value="Lambda_DNA-bd_dom_sf"/>
</dbReference>
<proteinExistence type="predicted"/>